<dbReference type="SUPFAM" id="SSF81383">
    <property type="entry name" value="F-box domain"/>
    <property type="match status" value="1"/>
</dbReference>
<dbReference type="Pfam" id="PF24758">
    <property type="entry name" value="LRR_At5g56370"/>
    <property type="match status" value="1"/>
</dbReference>
<dbReference type="Gene3D" id="3.80.10.10">
    <property type="entry name" value="Ribonuclease Inhibitor"/>
    <property type="match status" value="1"/>
</dbReference>
<dbReference type="PANTHER" id="PTHR31293:SF12">
    <property type="entry name" value="RNI-LIKE SUPERFAMILY PROTEIN"/>
    <property type="match status" value="1"/>
</dbReference>
<proteinExistence type="predicted"/>
<evidence type="ECO:0000313" key="3">
    <source>
        <dbReference type="Proteomes" id="UP000265566"/>
    </source>
</evidence>
<dbReference type="InterPro" id="IPR055294">
    <property type="entry name" value="FBL60-like"/>
</dbReference>
<comment type="caution">
    <text evidence="2">The sequence shown here is derived from an EMBL/GenBank/DDBJ whole genome shotgun (WGS) entry which is preliminary data.</text>
</comment>
<evidence type="ECO:0000259" key="1">
    <source>
        <dbReference type="Pfam" id="PF24758"/>
    </source>
</evidence>
<dbReference type="AlphaFoldDB" id="A0A396I649"/>
<dbReference type="InterPro" id="IPR055411">
    <property type="entry name" value="LRR_FXL15/At3g58940/PEG3-like"/>
</dbReference>
<organism evidence="2 3">
    <name type="scientific">Medicago truncatula</name>
    <name type="common">Barrel medic</name>
    <name type="synonym">Medicago tribuloides</name>
    <dbReference type="NCBI Taxonomy" id="3880"/>
    <lineage>
        <taxon>Eukaryota</taxon>
        <taxon>Viridiplantae</taxon>
        <taxon>Streptophyta</taxon>
        <taxon>Embryophyta</taxon>
        <taxon>Tracheophyta</taxon>
        <taxon>Spermatophyta</taxon>
        <taxon>Magnoliopsida</taxon>
        <taxon>eudicotyledons</taxon>
        <taxon>Gunneridae</taxon>
        <taxon>Pentapetalae</taxon>
        <taxon>rosids</taxon>
        <taxon>fabids</taxon>
        <taxon>Fabales</taxon>
        <taxon>Fabaceae</taxon>
        <taxon>Papilionoideae</taxon>
        <taxon>50 kb inversion clade</taxon>
        <taxon>NPAAA clade</taxon>
        <taxon>Hologalegina</taxon>
        <taxon>IRL clade</taxon>
        <taxon>Trifolieae</taxon>
        <taxon>Medicago</taxon>
    </lineage>
</organism>
<sequence length="249" mass="28636">MDMISNLPDDIIIFCILPLVTTKEAVATSILSKRWTNLCHFVPKIDFTNISVNSYESNSSFNKFVYSVLSSGDAVFPHFIDSFSLDIKYGNPNLAYLGFPNIFEWINHVVQRRVEYLRLHLHVDNLDHDHDDDEDQPKFPISTLTCKTLVTLKLSGFHLESFSVSSIGFGFPLLRTLHLRYIEFTDIQDFMLFLAGCPFLENLRLSDIFFPEEEEDSVTIQEVKSFILPKLTIANITFLVFIFSDESTL</sequence>
<feature type="domain" description="F-box/LRR-repeat protein 15/At3g58940/PEG3-like LRR" evidence="1">
    <location>
        <begin position="104"/>
        <end position="206"/>
    </location>
</feature>
<dbReference type="InterPro" id="IPR032675">
    <property type="entry name" value="LRR_dom_sf"/>
</dbReference>
<dbReference type="SUPFAM" id="SSF52047">
    <property type="entry name" value="RNI-like"/>
    <property type="match status" value="1"/>
</dbReference>
<dbReference type="PANTHER" id="PTHR31293">
    <property type="entry name" value="RNI-LIKE SUPERFAMILY PROTEIN"/>
    <property type="match status" value="1"/>
</dbReference>
<reference evidence="3" key="1">
    <citation type="journal article" date="2018" name="Nat. Plants">
        <title>Whole-genome landscape of Medicago truncatula symbiotic genes.</title>
        <authorList>
            <person name="Pecrix Y."/>
            <person name="Staton S.E."/>
            <person name="Sallet E."/>
            <person name="Lelandais-Briere C."/>
            <person name="Moreau S."/>
            <person name="Carrere S."/>
            <person name="Blein T."/>
            <person name="Jardinaud M.F."/>
            <person name="Latrasse D."/>
            <person name="Zouine M."/>
            <person name="Zahm M."/>
            <person name="Kreplak J."/>
            <person name="Mayjonade B."/>
            <person name="Satge C."/>
            <person name="Perez M."/>
            <person name="Cauet S."/>
            <person name="Marande W."/>
            <person name="Chantry-Darmon C."/>
            <person name="Lopez-Roques C."/>
            <person name="Bouchez O."/>
            <person name="Berard A."/>
            <person name="Debelle F."/>
            <person name="Munos S."/>
            <person name="Bendahmane A."/>
            <person name="Berges H."/>
            <person name="Niebel A."/>
            <person name="Buitink J."/>
            <person name="Frugier F."/>
            <person name="Benhamed M."/>
            <person name="Crespi M."/>
            <person name="Gouzy J."/>
            <person name="Gamas P."/>
        </authorList>
    </citation>
    <scope>NUCLEOTIDE SEQUENCE [LARGE SCALE GENOMIC DNA]</scope>
    <source>
        <strain evidence="3">cv. Jemalong A17</strain>
    </source>
</reference>
<dbReference type="InterPro" id="IPR036047">
    <property type="entry name" value="F-box-like_dom_sf"/>
</dbReference>
<evidence type="ECO:0000313" key="2">
    <source>
        <dbReference type="EMBL" id="RHN60221.1"/>
    </source>
</evidence>
<dbReference type="Proteomes" id="UP000265566">
    <property type="component" value="Chromosome 4"/>
</dbReference>
<dbReference type="EMBL" id="PSQE01000004">
    <property type="protein sequence ID" value="RHN60221.1"/>
    <property type="molecule type" value="Genomic_DNA"/>
</dbReference>
<name>A0A396I649_MEDTR</name>
<dbReference type="Gramene" id="rna22484">
    <property type="protein sequence ID" value="RHN60221.1"/>
    <property type="gene ID" value="gene22484"/>
</dbReference>
<gene>
    <name evidence="2" type="ORF">MtrunA17_Chr4g0023271</name>
</gene>
<accession>A0A396I649</accession>
<protein>
    <submittedName>
        <fullName evidence="2">Putative F-box domain, leucine-rich repeat domain, L domain-containing protein</fullName>
    </submittedName>
</protein>